<evidence type="ECO:0000256" key="4">
    <source>
        <dbReference type="ARBA" id="ARBA00023002"/>
    </source>
</evidence>
<protein>
    <submittedName>
        <fullName evidence="9">Alpha-hydroxy-acid oxidizing protein</fullName>
    </submittedName>
</protein>
<dbReference type="Pfam" id="PF01070">
    <property type="entry name" value="FMN_dh"/>
    <property type="match status" value="1"/>
</dbReference>
<feature type="domain" description="FMN hydroxy acid dehydrogenase" evidence="8">
    <location>
        <begin position="20"/>
        <end position="382"/>
    </location>
</feature>
<keyword evidence="3 7" id="KW-0288">FMN</keyword>
<evidence type="ECO:0000256" key="1">
    <source>
        <dbReference type="ARBA" id="ARBA00001917"/>
    </source>
</evidence>
<organism evidence="9 10">
    <name type="scientific">Corticibacter populi</name>
    <dbReference type="NCBI Taxonomy" id="1550736"/>
    <lineage>
        <taxon>Bacteria</taxon>
        <taxon>Pseudomonadati</taxon>
        <taxon>Pseudomonadota</taxon>
        <taxon>Betaproteobacteria</taxon>
        <taxon>Burkholderiales</taxon>
        <taxon>Comamonadaceae</taxon>
        <taxon>Corticibacter</taxon>
    </lineage>
</organism>
<dbReference type="Gene3D" id="3.20.20.70">
    <property type="entry name" value="Aldolase class I"/>
    <property type="match status" value="1"/>
</dbReference>
<dbReference type="Proteomes" id="UP000278006">
    <property type="component" value="Unassembled WGS sequence"/>
</dbReference>
<feature type="binding site" evidence="7">
    <location>
        <position position="128"/>
    </location>
    <ligand>
        <name>FMN</name>
        <dbReference type="ChEBI" id="CHEBI:58210"/>
    </ligand>
</feature>
<evidence type="ECO:0000313" key="9">
    <source>
        <dbReference type="EMBL" id="RMX07855.1"/>
    </source>
</evidence>
<feature type="binding site" evidence="7">
    <location>
        <position position="275"/>
    </location>
    <ligand>
        <name>FMN</name>
        <dbReference type="ChEBI" id="CHEBI:58210"/>
    </ligand>
</feature>
<dbReference type="InterPro" id="IPR037396">
    <property type="entry name" value="FMN_HAD"/>
</dbReference>
<dbReference type="GO" id="GO:0010181">
    <property type="term" value="F:FMN binding"/>
    <property type="evidence" value="ECO:0007669"/>
    <property type="project" value="InterPro"/>
</dbReference>
<evidence type="ECO:0000259" key="8">
    <source>
        <dbReference type="PROSITE" id="PS51349"/>
    </source>
</evidence>
<feature type="binding site" evidence="7">
    <location>
        <position position="277"/>
    </location>
    <ligand>
        <name>glyoxylate</name>
        <dbReference type="ChEBI" id="CHEBI:36655"/>
    </ligand>
</feature>
<dbReference type="PANTHER" id="PTHR10578:SF107">
    <property type="entry name" value="2-HYDROXYACID OXIDASE 1"/>
    <property type="match status" value="1"/>
</dbReference>
<dbReference type="InterPro" id="IPR012133">
    <property type="entry name" value="Alpha-hydoxy_acid_DH_FMN"/>
</dbReference>
<feature type="binding site" evidence="7">
    <location>
        <position position="280"/>
    </location>
    <ligand>
        <name>glyoxylate</name>
        <dbReference type="ChEBI" id="CHEBI:36655"/>
    </ligand>
</feature>
<comment type="similarity">
    <text evidence="5">Belongs to the FMN-dependent alpha-hydroxy acid dehydrogenase family.</text>
</comment>
<evidence type="ECO:0000313" key="10">
    <source>
        <dbReference type="Proteomes" id="UP000278006"/>
    </source>
</evidence>
<feature type="binding site" evidence="7">
    <location>
        <begin position="99"/>
        <end position="101"/>
    </location>
    <ligand>
        <name>FMN</name>
        <dbReference type="ChEBI" id="CHEBI:58210"/>
    </ligand>
</feature>
<feature type="binding site" evidence="7">
    <location>
        <position position="46"/>
    </location>
    <ligand>
        <name>glyoxylate</name>
        <dbReference type="ChEBI" id="CHEBI:36655"/>
    </ligand>
</feature>
<dbReference type="FunFam" id="3.20.20.70:FF:000029">
    <property type="entry name" value="L-lactate dehydrogenase"/>
    <property type="match status" value="1"/>
</dbReference>
<dbReference type="AlphaFoldDB" id="A0A3M6QXV7"/>
<evidence type="ECO:0000256" key="3">
    <source>
        <dbReference type="ARBA" id="ARBA00022643"/>
    </source>
</evidence>
<feature type="binding site" evidence="7">
    <location>
        <position position="177"/>
    </location>
    <ligand>
        <name>FMN</name>
        <dbReference type="ChEBI" id="CHEBI:58210"/>
    </ligand>
</feature>
<sequence>MKEIAPVQNDNIPPDASLTETLARVACLRDYEVRARQLLPRAIWSYLQCGAADGITSRWNEQALQDLPLWPRMLRGVANGSTALELLGRHHASPILIAPMAYHALAHRYGELATSQAAGAMQTGLVVSTQSSVSLEEVARNAHAPLWFQLYIQPHREITLDLIGRAERAGYQALVVTVDAPIQGLRNADQRAGFQLPPEARPVNLEPYAQQLNRTGAVEPGQSVFRHPLVAAMPDWASLAWLVRQTSLPVLVKGLIHPGDVEPALDCGIDGIIVSNHGGRMLDGVPATVHVLPGIVAAVGQRVPVLVDGGIRRGTDIIKCLARGADAVLVGRPVLHGLAVAGSTGVAHVLHLLRTELEMGMVLCGAASIADIRELGLLDSRMHDGGAVHAAAR</sequence>
<comment type="cofactor">
    <cofactor evidence="1">
        <name>FMN</name>
        <dbReference type="ChEBI" id="CHEBI:58210"/>
    </cofactor>
</comment>
<dbReference type="InterPro" id="IPR013785">
    <property type="entry name" value="Aldolase_TIM"/>
</dbReference>
<dbReference type="OrthoDB" id="9770452at2"/>
<feature type="binding site" evidence="7">
    <location>
        <begin position="308"/>
        <end position="312"/>
    </location>
    <ligand>
        <name>FMN</name>
        <dbReference type="ChEBI" id="CHEBI:58210"/>
    </ligand>
</feature>
<dbReference type="EMBL" id="RDQO01000001">
    <property type="protein sequence ID" value="RMX07855.1"/>
    <property type="molecule type" value="Genomic_DNA"/>
</dbReference>
<dbReference type="InterPro" id="IPR000262">
    <property type="entry name" value="FMN-dep_DH"/>
</dbReference>
<evidence type="ECO:0000256" key="5">
    <source>
        <dbReference type="ARBA" id="ARBA00024042"/>
    </source>
</evidence>
<keyword evidence="2 7" id="KW-0285">Flavoprotein</keyword>
<feature type="binding site" evidence="7">
    <location>
        <position position="253"/>
    </location>
    <ligand>
        <name>FMN</name>
        <dbReference type="ChEBI" id="CHEBI:58210"/>
    </ligand>
</feature>
<evidence type="ECO:0000256" key="2">
    <source>
        <dbReference type="ARBA" id="ARBA00022630"/>
    </source>
</evidence>
<feature type="binding site" evidence="7">
    <location>
        <position position="186"/>
    </location>
    <ligand>
        <name>glyoxylate</name>
        <dbReference type="ChEBI" id="CHEBI:36655"/>
    </ligand>
</feature>
<feature type="binding site" evidence="7">
    <location>
        <begin position="331"/>
        <end position="332"/>
    </location>
    <ligand>
        <name>FMN</name>
        <dbReference type="ChEBI" id="CHEBI:58210"/>
    </ligand>
</feature>
<dbReference type="GO" id="GO:0016614">
    <property type="term" value="F:oxidoreductase activity, acting on CH-OH group of donors"/>
    <property type="evidence" value="ECO:0007669"/>
    <property type="project" value="UniProtKB-ARBA"/>
</dbReference>
<name>A0A3M6QXV7_9BURK</name>
<evidence type="ECO:0000256" key="6">
    <source>
        <dbReference type="PIRSR" id="PIRSR000138-1"/>
    </source>
</evidence>
<accession>A0A3M6QXV7</accession>
<comment type="caution">
    <text evidence="9">The sequence shown here is derived from an EMBL/GenBank/DDBJ whole genome shotgun (WGS) entry which is preliminary data.</text>
</comment>
<reference evidence="9 10" key="1">
    <citation type="submission" date="2018-10" db="EMBL/GenBank/DDBJ databases">
        <title>Draft genome of Cortibacter populi DSM10536.</title>
        <authorList>
            <person name="Bernier A.-M."/>
            <person name="Bernard K."/>
        </authorList>
    </citation>
    <scope>NUCLEOTIDE SEQUENCE [LARGE SCALE GENOMIC DNA]</scope>
    <source>
        <strain evidence="9 10">DSM 105136</strain>
    </source>
</reference>
<dbReference type="PROSITE" id="PS51349">
    <property type="entry name" value="FMN_HYDROXY_ACID_DH_2"/>
    <property type="match status" value="1"/>
</dbReference>
<dbReference type="SUPFAM" id="SSF51395">
    <property type="entry name" value="FMN-linked oxidoreductases"/>
    <property type="match status" value="1"/>
</dbReference>
<feature type="binding site" evidence="7">
    <location>
        <position position="149"/>
    </location>
    <ligand>
        <name>FMN</name>
        <dbReference type="ChEBI" id="CHEBI:58210"/>
    </ligand>
</feature>
<evidence type="ECO:0000256" key="7">
    <source>
        <dbReference type="PIRSR" id="PIRSR000138-2"/>
    </source>
</evidence>
<keyword evidence="4" id="KW-0560">Oxidoreductase</keyword>
<dbReference type="PANTHER" id="PTHR10578">
    <property type="entry name" value="S -2-HYDROXY-ACID OXIDASE-RELATED"/>
    <property type="match status" value="1"/>
</dbReference>
<proteinExistence type="inferred from homology"/>
<dbReference type="CDD" id="cd02809">
    <property type="entry name" value="alpha_hydroxyacid_oxid_FMN"/>
    <property type="match status" value="1"/>
</dbReference>
<dbReference type="PIRSF" id="PIRSF000138">
    <property type="entry name" value="Al-hdrx_acd_dh"/>
    <property type="match status" value="1"/>
</dbReference>
<feature type="binding site" evidence="7">
    <location>
        <position position="151"/>
    </location>
    <ligand>
        <name>glyoxylate</name>
        <dbReference type="ChEBI" id="CHEBI:36655"/>
    </ligand>
</feature>
<dbReference type="RefSeq" id="WP_122225977.1">
    <property type="nucleotide sequence ID" value="NZ_RDQO01000001.1"/>
</dbReference>
<feature type="active site" description="Proton acceptor" evidence="6">
    <location>
        <position position="277"/>
    </location>
</feature>
<gene>
    <name evidence="9" type="ORF">D8I35_01635</name>
</gene>
<keyword evidence="10" id="KW-1185">Reference proteome</keyword>